<organism evidence="2 3">
    <name type="scientific">Aspergillus sclerotialis</name>
    <dbReference type="NCBI Taxonomy" id="2070753"/>
    <lineage>
        <taxon>Eukaryota</taxon>
        <taxon>Fungi</taxon>
        <taxon>Dikarya</taxon>
        <taxon>Ascomycota</taxon>
        <taxon>Pezizomycotina</taxon>
        <taxon>Eurotiomycetes</taxon>
        <taxon>Eurotiomycetidae</taxon>
        <taxon>Eurotiales</taxon>
        <taxon>Aspergillaceae</taxon>
        <taxon>Aspergillus</taxon>
        <taxon>Aspergillus subgen. Polypaecilum</taxon>
    </lineage>
</organism>
<dbReference type="Proteomes" id="UP000266188">
    <property type="component" value="Unassembled WGS sequence"/>
</dbReference>
<dbReference type="AlphaFoldDB" id="A0A3A3A651"/>
<evidence type="ECO:0000313" key="2">
    <source>
        <dbReference type="EMBL" id="RJE25465.1"/>
    </source>
</evidence>
<keyword evidence="3" id="KW-1185">Reference proteome</keyword>
<sequence length="305" mass="33924">MSIAWDMQRRDQTALGVVSDGGHGANWRKIIGKAYDAWKSDFDSYMLAIIGRMPRSTEDESHRSEHVAFATAYNALYHSAQALLNMEFLDVQIYAGARSILGRPVQPKDYRRSARNVKRWASAKQEVQDAVQPHTAKDVAAKPLEQGTIWAKDAANIAALHAGRMLRDATKILTGSDAMGLFHVPWCLYLATLTCWAFHHASSTRGRNVSSDELENESSDESDEMVWDPRGEMEALVASMSEPGQRSNLSSTSQRRQTTGLVWTMAEILTGVRWEIVQTGVLVLKGLVPQRLINQYEDPSGEGFG</sequence>
<accession>A0A3A3A651</accession>
<feature type="region of interest" description="Disordered" evidence="1">
    <location>
        <begin position="206"/>
        <end position="227"/>
    </location>
</feature>
<name>A0A3A3A651_9EURO</name>
<comment type="caution">
    <text evidence="2">The sequence shown here is derived from an EMBL/GenBank/DDBJ whole genome shotgun (WGS) entry which is preliminary data.</text>
</comment>
<evidence type="ECO:0000313" key="3">
    <source>
        <dbReference type="Proteomes" id="UP000266188"/>
    </source>
</evidence>
<feature type="compositionally biased region" description="Acidic residues" evidence="1">
    <location>
        <begin position="212"/>
        <end position="226"/>
    </location>
</feature>
<dbReference type="EMBL" id="MVGC01000047">
    <property type="protein sequence ID" value="RJE25465.1"/>
    <property type="molecule type" value="Genomic_DNA"/>
</dbReference>
<proteinExistence type="predicted"/>
<gene>
    <name evidence="2" type="ORF">PHISCL_02221</name>
</gene>
<dbReference type="STRING" id="2070753.A0A3A3A651"/>
<dbReference type="OrthoDB" id="1405595at2759"/>
<evidence type="ECO:0008006" key="4">
    <source>
        <dbReference type="Google" id="ProtNLM"/>
    </source>
</evidence>
<evidence type="ECO:0000256" key="1">
    <source>
        <dbReference type="SAM" id="MobiDB-lite"/>
    </source>
</evidence>
<reference evidence="3" key="1">
    <citation type="submission" date="2017-02" db="EMBL/GenBank/DDBJ databases">
        <authorList>
            <person name="Tafer H."/>
            <person name="Lopandic K."/>
        </authorList>
    </citation>
    <scope>NUCLEOTIDE SEQUENCE [LARGE SCALE GENOMIC DNA]</scope>
    <source>
        <strain evidence="3">CBS 366.77</strain>
    </source>
</reference>
<protein>
    <recommendedName>
        <fullName evidence="4">C6 transcription factor</fullName>
    </recommendedName>
</protein>